<dbReference type="AlphaFoldDB" id="A0A1M6E6I6"/>
<gene>
    <name evidence="5" type="ORF">SAMN02746098_04680</name>
</gene>
<evidence type="ECO:0000313" key="5">
    <source>
        <dbReference type="EMBL" id="SHI81092.1"/>
    </source>
</evidence>
<name>A0A1M6E6I6_9FIRM</name>
<organism evidence="5 6">
    <name type="scientific">Desulfosporosinus lacus DSM 15449</name>
    <dbReference type="NCBI Taxonomy" id="1121420"/>
    <lineage>
        <taxon>Bacteria</taxon>
        <taxon>Bacillati</taxon>
        <taxon>Bacillota</taxon>
        <taxon>Clostridia</taxon>
        <taxon>Eubacteriales</taxon>
        <taxon>Desulfitobacteriaceae</taxon>
        <taxon>Desulfosporosinus</taxon>
    </lineage>
</organism>
<evidence type="ECO:0000256" key="2">
    <source>
        <dbReference type="ARBA" id="ARBA00022679"/>
    </source>
</evidence>
<dbReference type="GO" id="GO:0016746">
    <property type="term" value="F:acyltransferase activity"/>
    <property type="evidence" value="ECO:0007669"/>
    <property type="project" value="UniProtKB-KW"/>
</dbReference>
<evidence type="ECO:0000256" key="1">
    <source>
        <dbReference type="ARBA" id="ARBA00005656"/>
    </source>
</evidence>
<dbReference type="OrthoDB" id="9774179at2"/>
<sequence>MGFTDFSEILTWLKANSITKKAAVAAAHDLDALSSVVAAKREGILESILVGDGEKIRTFLAELGEDATAWEIIEEKDDAKAAQIVAQLVADKKADMPMKGLLQTATFMKAVLNKNMGMINDKAIISQSTIFHYRQENRLMLITDCAINVAPDYSMKVQIVQNAVKLCHQLGIEKPKVAIVAPLEQVNPNIQSTVDAAMLTISNLRGQIKGCFVDGPLGFDNAVSLEAVQHKGIKSEVAGRADVLVMPDLAAGNILDKSLRYFSGYTAAGVVSGANVPLIFTSRTDSAENKLNSIVVSVLQALKKDVV</sequence>
<dbReference type="InterPro" id="IPR050500">
    <property type="entry name" value="Phos_Acetyltrans/Butyryltrans"/>
</dbReference>
<evidence type="ECO:0000259" key="4">
    <source>
        <dbReference type="Pfam" id="PF01515"/>
    </source>
</evidence>
<dbReference type="PANTHER" id="PTHR43356:SF2">
    <property type="entry name" value="PHOSPHATE ACETYLTRANSFERASE"/>
    <property type="match status" value="1"/>
</dbReference>
<comment type="similarity">
    <text evidence="1">Belongs to the phosphate acetyltransferase and butyryltransferase family.</text>
</comment>
<dbReference type="InterPro" id="IPR012147">
    <property type="entry name" value="P_Ac_Bu_trans"/>
</dbReference>
<dbReference type="STRING" id="1121420.SAMN02746098_04680"/>
<dbReference type="Gene3D" id="3.40.718.10">
    <property type="entry name" value="Isopropylmalate Dehydrogenase"/>
    <property type="match status" value="1"/>
</dbReference>
<keyword evidence="3" id="KW-0012">Acyltransferase</keyword>
<dbReference type="NCBIfam" id="NF006045">
    <property type="entry name" value="PRK08190.1"/>
    <property type="match status" value="1"/>
</dbReference>
<reference evidence="6" key="1">
    <citation type="submission" date="2016-11" db="EMBL/GenBank/DDBJ databases">
        <authorList>
            <person name="Varghese N."/>
            <person name="Submissions S."/>
        </authorList>
    </citation>
    <scope>NUCLEOTIDE SEQUENCE [LARGE SCALE GENOMIC DNA]</scope>
    <source>
        <strain evidence="6">DSM 15449</strain>
    </source>
</reference>
<dbReference type="SUPFAM" id="SSF53659">
    <property type="entry name" value="Isocitrate/Isopropylmalate dehydrogenase-like"/>
    <property type="match status" value="1"/>
</dbReference>
<feature type="domain" description="Phosphate acetyl/butaryl transferase" evidence="4">
    <location>
        <begin position="83"/>
        <end position="297"/>
    </location>
</feature>
<dbReference type="Pfam" id="PF01515">
    <property type="entry name" value="PTA_PTB"/>
    <property type="match status" value="1"/>
</dbReference>
<dbReference type="InterPro" id="IPR002505">
    <property type="entry name" value="PTA_PTB"/>
</dbReference>
<dbReference type="Proteomes" id="UP000183954">
    <property type="component" value="Unassembled WGS sequence"/>
</dbReference>
<evidence type="ECO:0000256" key="3">
    <source>
        <dbReference type="ARBA" id="ARBA00023315"/>
    </source>
</evidence>
<keyword evidence="6" id="KW-1185">Reference proteome</keyword>
<dbReference type="PANTHER" id="PTHR43356">
    <property type="entry name" value="PHOSPHATE ACETYLTRANSFERASE"/>
    <property type="match status" value="1"/>
</dbReference>
<dbReference type="EMBL" id="FQXJ01000026">
    <property type="protein sequence ID" value="SHI81092.1"/>
    <property type="molecule type" value="Genomic_DNA"/>
</dbReference>
<proteinExistence type="inferred from homology"/>
<accession>A0A1M6E6I6</accession>
<evidence type="ECO:0000313" key="6">
    <source>
        <dbReference type="Proteomes" id="UP000183954"/>
    </source>
</evidence>
<protein>
    <submittedName>
        <fullName evidence="5">Phosphate butyryltransferase</fullName>
    </submittedName>
</protein>
<dbReference type="PIRSF" id="PIRSF000428">
    <property type="entry name" value="P_Ac_trans"/>
    <property type="match status" value="1"/>
</dbReference>
<dbReference type="RefSeq" id="WP_073032624.1">
    <property type="nucleotide sequence ID" value="NZ_FQXJ01000026.1"/>
</dbReference>
<keyword evidence="2 5" id="KW-0808">Transferase</keyword>